<evidence type="ECO:0000313" key="2">
    <source>
        <dbReference type="Proteomes" id="UP000828390"/>
    </source>
</evidence>
<sequence>MVIRDKYLKQNKDNIAIIRCPVPHKGFFKPNECLELNGYMDLTVNYPDTTALLQGSEHSNLPSYVDVTPAVVNVKSGQTNVIVTLSNLTTDAAVISPKAILCEMQPVTVTKQEHCNLNTEHEKIIDKIEHDEHIILSTKQRQKLKHKRLT</sequence>
<evidence type="ECO:0000313" key="1">
    <source>
        <dbReference type="EMBL" id="KAH3864868.1"/>
    </source>
</evidence>
<accession>A0A9D4RET3</accession>
<dbReference type="AlphaFoldDB" id="A0A9D4RET3"/>
<keyword evidence="2" id="KW-1185">Reference proteome</keyword>
<proteinExistence type="predicted"/>
<reference evidence="1" key="2">
    <citation type="submission" date="2020-11" db="EMBL/GenBank/DDBJ databases">
        <authorList>
            <person name="McCartney M.A."/>
            <person name="Auch B."/>
            <person name="Kono T."/>
            <person name="Mallez S."/>
            <person name="Becker A."/>
            <person name="Gohl D.M."/>
            <person name="Silverstein K.A.T."/>
            <person name="Koren S."/>
            <person name="Bechman K.B."/>
            <person name="Herman A."/>
            <person name="Abrahante J.E."/>
            <person name="Garbe J."/>
        </authorList>
    </citation>
    <scope>NUCLEOTIDE SEQUENCE</scope>
    <source>
        <strain evidence="1">Duluth1</strain>
        <tissue evidence="1">Whole animal</tissue>
    </source>
</reference>
<organism evidence="1 2">
    <name type="scientific">Dreissena polymorpha</name>
    <name type="common">Zebra mussel</name>
    <name type="synonym">Mytilus polymorpha</name>
    <dbReference type="NCBI Taxonomy" id="45954"/>
    <lineage>
        <taxon>Eukaryota</taxon>
        <taxon>Metazoa</taxon>
        <taxon>Spiralia</taxon>
        <taxon>Lophotrochozoa</taxon>
        <taxon>Mollusca</taxon>
        <taxon>Bivalvia</taxon>
        <taxon>Autobranchia</taxon>
        <taxon>Heteroconchia</taxon>
        <taxon>Euheterodonta</taxon>
        <taxon>Imparidentia</taxon>
        <taxon>Neoheterodontei</taxon>
        <taxon>Myida</taxon>
        <taxon>Dreissenoidea</taxon>
        <taxon>Dreissenidae</taxon>
        <taxon>Dreissena</taxon>
    </lineage>
</organism>
<name>A0A9D4RET3_DREPO</name>
<gene>
    <name evidence="1" type="ORF">DPMN_027899</name>
</gene>
<protein>
    <submittedName>
        <fullName evidence="1">Uncharacterized protein</fullName>
    </submittedName>
</protein>
<comment type="caution">
    <text evidence="1">The sequence shown here is derived from an EMBL/GenBank/DDBJ whole genome shotgun (WGS) entry which is preliminary data.</text>
</comment>
<reference evidence="1" key="1">
    <citation type="journal article" date="2019" name="bioRxiv">
        <title>The Genome of the Zebra Mussel, Dreissena polymorpha: A Resource for Invasive Species Research.</title>
        <authorList>
            <person name="McCartney M.A."/>
            <person name="Auch B."/>
            <person name="Kono T."/>
            <person name="Mallez S."/>
            <person name="Zhang Y."/>
            <person name="Obille A."/>
            <person name="Becker A."/>
            <person name="Abrahante J.E."/>
            <person name="Garbe J."/>
            <person name="Badalamenti J.P."/>
            <person name="Herman A."/>
            <person name="Mangelson H."/>
            <person name="Liachko I."/>
            <person name="Sullivan S."/>
            <person name="Sone E.D."/>
            <person name="Koren S."/>
            <person name="Silverstein K.A.T."/>
            <person name="Beckman K.B."/>
            <person name="Gohl D.M."/>
        </authorList>
    </citation>
    <scope>NUCLEOTIDE SEQUENCE</scope>
    <source>
        <strain evidence="1">Duluth1</strain>
        <tissue evidence="1">Whole animal</tissue>
    </source>
</reference>
<dbReference type="EMBL" id="JAIWYP010000002">
    <property type="protein sequence ID" value="KAH3864868.1"/>
    <property type="molecule type" value="Genomic_DNA"/>
</dbReference>
<dbReference type="Proteomes" id="UP000828390">
    <property type="component" value="Unassembled WGS sequence"/>
</dbReference>